<dbReference type="PATRIC" id="fig|84531.8.peg.3669"/>
<reference evidence="2 3" key="1">
    <citation type="journal article" date="2015" name="BMC Genomics">
        <title>Comparative genomics and metabolic profiling of the genus Lysobacter.</title>
        <authorList>
            <person name="de Bruijn I."/>
            <person name="Cheng X."/>
            <person name="de Jager V."/>
            <person name="Exposito R.G."/>
            <person name="Watrous J."/>
            <person name="Patel N."/>
            <person name="Postma J."/>
            <person name="Dorrestein P.C."/>
            <person name="Kobayashi D."/>
            <person name="Raaijmakers J.M."/>
        </authorList>
    </citation>
    <scope>NUCLEOTIDE SEQUENCE [LARGE SCALE GENOMIC DNA]</scope>
    <source>
        <strain evidence="2 3">76</strain>
    </source>
</reference>
<evidence type="ECO:0000256" key="1">
    <source>
        <dbReference type="SAM" id="SignalP"/>
    </source>
</evidence>
<protein>
    <submittedName>
        <fullName evidence="2">Uncharacterized protein</fullName>
    </submittedName>
</protein>
<organism evidence="2 3">
    <name type="scientific">Lysobacter antibioticus</name>
    <dbReference type="NCBI Taxonomy" id="84531"/>
    <lineage>
        <taxon>Bacteria</taxon>
        <taxon>Pseudomonadati</taxon>
        <taxon>Pseudomonadota</taxon>
        <taxon>Gammaproteobacteria</taxon>
        <taxon>Lysobacterales</taxon>
        <taxon>Lysobacteraceae</taxon>
        <taxon>Lysobacter</taxon>
    </lineage>
</organism>
<evidence type="ECO:0000313" key="2">
    <source>
        <dbReference type="EMBL" id="ALN81773.1"/>
    </source>
</evidence>
<feature type="signal peptide" evidence="1">
    <location>
        <begin position="1"/>
        <end position="27"/>
    </location>
</feature>
<name>A0A0S2FE79_LYSAN</name>
<gene>
    <name evidence="2" type="ORF">LA76x_3651</name>
</gene>
<dbReference type="EMBL" id="CP011129">
    <property type="protein sequence ID" value="ALN81773.1"/>
    <property type="molecule type" value="Genomic_DNA"/>
</dbReference>
<dbReference type="STRING" id="84531.LA76x_3651"/>
<dbReference type="KEGG" id="lab:LA76x_3651"/>
<proteinExistence type="predicted"/>
<feature type="chain" id="PRO_5006597144" evidence="1">
    <location>
        <begin position="28"/>
        <end position="328"/>
    </location>
</feature>
<dbReference type="RefSeq" id="WP_148649784.1">
    <property type="nucleotide sequence ID" value="NZ_CP011129.1"/>
</dbReference>
<dbReference type="AlphaFoldDB" id="A0A0S2FE79"/>
<keyword evidence="3" id="KW-1185">Reference proteome</keyword>
<dbReference type="Proteomes" id="UP000060787">
    <property type="component" value="Chromosome"/>
</dbReference>
<sequence length="328" mass="36060">MKTGRHSPASTLAILVGTMMFAGPQFAAHAQQSVAAPFHAYDNTHYQDVDLVGEAGLVKANILYQRQEWIACTAEDKLPLKADFQAAVQAAAVHRGPVVLDFENIWIKNVDAAQAHRRYRLWRQLFLWAKEAAPGHMIGAYDLLGPNTDQYLDCARDLSQYQDGFFPHLYTAPGLTQATWERRLDNRVVSARNVNPNKPLIPYIRPQEEATCGGDPEPTYLPADRWRRQLDQLGAMASGFIVWSPVMCSQRVGDNRGWIIETVDFMRSLPSASSTIAQTRSWPLAPPLTACAPTPGVSVPVSAPKSRAVSAPTTVQSAAVQCEALPAL</sequence>
<accession>A0A0S2FE79</accession>
<keyword evidence="1" id="KW-0732">Signal</keyword>
<evidence type="ECO:0000313" key="3">
    <source>
        <dbReference type="Proteomes" id="UP000060787"/>
    </source>
</evidence>